<reference evidence="1 2" key="1">
    <citation type="submission" date="2018-05" db="EMBL/GenBank/DDBJ databases">
        <authorList>
            <consortium name="IHU Genomes"/>
        </authorList>
    </citation>
    <scope>NUCLEOTIDE SEQUENCE [LARGE SCALE GENOMIC DNA]</scope>
    <source>
        <strain evidence="1 2">P7336</strain>
    </source>
</reference>
<evidence type="ECO:0000313" key="2">
    <source>
        <dbReference type="Proteomes" id="UP000252015"/>
    </source>
</evidence>
<dbReference type="RefSeq" id="WP_142706774.1">
    <property type="nucleotide sequence ID" value="NZ_UEGW01000001.1"/>
</dbReference>
<sequence>MPNRDPIEAMADFYEPDNAHLSRIERDRCQLCDDDGYRPNGTVCDHVDYSDIARRGMAKVRAALAKDSKR</sequence>
<organism evidence="1 2">
    <name type="scientific">Mycobacterium shimoidei</name>
    <dbReference type="NCBI Taxonomy" id="29313"/>
    <lineage>
        <taxon>Bacteria</taxon>
        <taxon>Bacillati</taxon>
        <taxon>Actinomycetota</taxon>
        <taxon>Actinomycetes</taxon>
        <taxon>Mycobacteriales</taxon>
        <taxon>Mycobacteriaceae</taxon>
        <taxon>Mycobacterium</taxon>
    </lineage>
</organism>
<dbReference type="Proteomes" id="UP000252015">
    <property type="component" value="Unassembled WGS sequence"/>
</dbReference>
<gene>
    <name evidence="1" type="ORF">MSP7336_01819</name>
</gene>
<keyword evidence="2" id="KW-1185">Reference proteome</keyword>
<accession>A0A375YY04</accession>
<dbReference type="AlphaFoldDB" id="A0A375YY04"/>
<name>A0A375YY04_MYCSH</name>
<dbReference type="EMBL" id="UEGW01000001">
    <property type="protein sequence ID" value="SRX93580.1"/>
    <property type="molecule type" value="Genomic_DNA"/>
</dbReference>
<protein>
    <submittedName>
        <fullName evidence="1">Uncharacterized protein</fullName>
    </submittedName>
</protein>
<proteinExistence type="predicted"/>
<evidence type="ECO:0000313" key="1">
    <source>
        <dbReference type="EMBL" id="SRX93580.1"/>
    </source>
</evidence>